<comment type="caution">
    <text evidence="1">The sequence shown here is derived from an EMBL/GenBank/DDBJ whole genome shotgun (WGS) entry which is preliminary data.</text>
</comment>
<organism evidence="1 2">
    <name type="scientific">Holotrichia oblita</name>
    <name type="common">Chafer beetle</name>
    <dbReference type="NCBI Taxonomy" id="644536"/>
    <lineage>
        <taxon>Eukaryota</taxon>
        <taxon>Metazoa</taxon>
        <taxon>Ecdysozoa</taxon>
        <taxon>Arthropoda</taxon>
        <taxon>Hexapoda</taxon>
        <taxon>Insecta</taxon>
        <taxon>Pterygota</taxon>
        <taxon>Neoptera</taxon>
        <taxon>Endopterygota</taxon>
        <taxon>Coleoptera</taxon>
        <taxon>Polyphaga</taxon>
        <taxon>Scarabaeiformia</taxon>
        <taxon>Scarabaeidae</taxon>
        <taxon>Melolonthinae</taxon>
        <taxon>Holotrichia</taxon>
    </lineage>
</organism>
<evidence type="ECO:0000313" key="2">
    <source>
        <dbReference type="Proteomes" id="UP001056778"/>
    </source>
</evidence>
<evidence type="ECO:0000313" key="1">
    <source>
        <dbReference type="EMBL" id="KAI4462025.1"/>
    </source>
</evidence>
<dbReference type="EMBL" id="CM043019">
    <property type="protein sequence ID" value="KAI4462025.1"/>
    <property type="molecule type" value="Genomic_DNA"/>
</dbReference>
<name>A0ACB9T5K2_HOLOL</name>
<reference evidence="1" key="1">
    <citation type="submission" date="2022-04" db="EMBL/GenBank/DDBJ databases">
        <title>Chromosome-scale genome assembly of Holotrichia oblita Faldermann.</title>
        <authorList>
            <person name="Rongchong L."/>
        </authorList>
    </citation>
    <scope>NUCLEOTIDE SEQUENCE</scope>
    <source>
        <strain evidence="1">81SQS9</strain>
    </source>
</reference>
<proteinExistence type="predicted"/>
<accession>A0ACB9T5K2</accession>
<sequence>MGKTVFPAADFDAVEDAKALKEAFKGFGSDEEAIINIITKRSNSQRLKIAQEFKTMYGKDLIKELKSELRGNFEDVIIALMTNPVEFQAKQMHKAISGLGTDEPTIVEILVYQSSLESDLKGDTSGTVKRLFVALVTAHRDESESTDQEAAYKDAQTLLRAGELFHGTDESTFNAILCQRSRAQLRVIFSEYENLTGHNFETAIDNEFSGTAKDSLIDLVKCIRNKIDYMAERLYKSMEGMGTDDRTLIRLIVSRSETDLQEIKQVFEEKYGKSLADFIQVSIKGFVTNFRYHFLNKFSG</sequence>
<protein>
    <submittedName>
        <fullName evidence="1">Annexin</fullName>
    </submittedName>
</protein>
<keyword evidence="2" id="KW-1185">Reference proteome</keyword>
<gene>
    <name evidence="1" type="ORF">MML48_5g00014543</name>
</gene>
<dbReference type="Proteomes" id="UP001056778">
    <property type="component" value="Chromosome 5"/>
</dbReference>